<evidence type="ECO:0000313" key="11">
    <source>
        <dbReference type="EMBL" id="SFP74735.1"/>
    </source>
</evidence>
<organism evidence="11 12">
    <name type="scientific">Geopseudomonas sagittaria</name>
    <dbReference type="NCBI Taxonomy" id="1135990"/>
    <lineage>
        <taxon>Bacteria</taxon>
        <taxon>Pseudomonadati</taxon>
        <taxon>Pseudomonadota</taxon>
        <taxon>Gammaproteobacteria</taxon>
        <taxon>Pseudomonadales</taxon>
        <taxon>Pseudomonadaceae</taxon>
        <taxon>Geopseudomonas</taxon>
    </lineage>
</organism>
<feature type="region of interest" description="Disordered" evidence="10">
    <location>
        <begin position="130"/>
        <end position="162"/>
    </location>
</feature>
<evidence type="ECO:0000256" key="6">
    <source>
        <dbReference type="ARBA" id="ARBA00022989"/>
    </source>
</evidence>
<evidence type="ECO:0000256" key="4">
    <source>
        <dbReference type="ARBA" id="ARBA00022692"/>
    </source>
</evidence>
<evidence type="ECO:0000256" key="7">
    <source>
        <dbReference type="ARBA" id="ARBA00023010"/>
    </source>
</evidence>
<keyword evidence="4 9" id="KW-0812">Transmembrane</keyword>
<dbReference type="Gene3D" id="1.20.5.3310">
    <property type="match status" value="1"/>
</dbReference>
<name>A0A1I5SVD3_9GAMM</name>
<dbReference type="PANTHER" id="PTHR33162">
    <property type="entry name" value="SEC-INDEPENDENT PROTEIN TRANSLOCASE PROTEIN TATA, CHLOROPLASTIC"/>
    <property type="match status" value="1"/>
</dbReference>
<dbReference type="PRINTS" id="PR01506">
    <property type="entry name" value="TATBPROTEIN"/>
</dbReference>
<comment type="similarity">
    <text evidence="9">Belongs to the TatB family.</text>
</comment>
<evidence type="ECO:0000256" key="8">
    <source>
        <dbReference type="ARBA" id="ARBA00023136"/>
    </source>
</evidence>
<keyword evidence="12" id="KW-1185">Reference proteome</keyword>
<gene>
    <name evidence="9" type="primary">tatB</name>
    <name evidence="11" type="ORF">SAMN05216229_105131</name>
</gene>
<reference evidence="12" key="1">
    <citation type="submission" date="2016-10" db="EMBL/GenBank/DDBJ databases">
        <authorList>
            <person name="Varghese N."/>
            <person name="Submissions S."/>
        </authorList>
    </citation>
    <scope>NUCLEOTIDE SEQUENCE [LARGE SCALE GENOMIC DNA]</scope>
    <source>
        <strain evidence="12">JCM 18195</strain>
    </source>
</reference>
<evidence type="ECO:0000256" key="3">
    <source>
        <dbReference type="ARBA" id="ARBA00022475"/>
    </source>
</evidence>
<dbReference type="RefSeq" id="WP_092430129.1">
    <property type="nucleotide sequence ID" value="NZ_FOXM01000005.1"/>
</dbReference>
<feature type="compositionally biased region" description="Low complexity" evidence="10">
    <location>
        <begin position="74"/>
        <end position="101"/>
    </location>
</feature>
<comment type="subcellular location">
    <subcellularLocation>
        <location evidence="9">Cell membrane</location>
        <topology evidence="9">Single-pass membrane protein</topology>
    </subcellularLocation>
    <subcellularLocation>
        <location evidence="1">Membrane</location>
        <topology evidence="1">Single-pass membrane protein</topology>
    </subcellularLocation>
</comment>
<dbReference type="PANTHER" id="PTHR33162:SF1">
    <property type="entry name" value="SEC-INDEPENDENT PROTEIN TRANSLOCASE PROTEIN TATA, CHLOROPLASTIC"/>
    <property type="match status" value="1"/>
</dbReference>
<protein>
    <recommendedName>
        <fullName evidence="9">Sec-independent protein translocase protein TatB</fullName>
    </recommendedName>
</protein>
<evidence type="ECO:0000256" key="1">
    <source>
        <dbReference type="ARBA" id="ARBA00004167"/>
    </source>
</evidence>
<dbReference type="Pfam" id="PF02416">
    <property type="entry name" value="TatA_B_E"/>
    <property type="match status" value="1"/>
</dbReference>
<dbReference type="HAMAP" id="MF_00237">
    <property type="entry name" value="TatB"/>
    <property type="match status" value="1"/>
</dbReference>
<keyword evidence="3 9" id="KW-1003">Cell membrane</keyword>
<evidence type="ECO:0000313" key="12">
    <source>
        <dbReference type="Proteomes" id="UP000243084"/>
    </source>
</evidence>
<comment type="function">
    <text evidence="9">Part of the twin-arginine translocation (Tat) system that transports large folded proteins containing a characteristic twin-arginine motif in their signal peptide across membranes. Together with TatC, TatB is part of a receptor directly interacting with Tat signal peptides. TatB may form an oligomeric binding site that transiently accommodates folded Tat precursor proteins before their translocation.</text>
</comment>
<dbReference type="GO" id="GO:0008320">
    <property type="term" value="F:protein transmembrane transporter activity"/>
    <property type="evidence" value="ECO:0007669"/>
    <property type="project" value="UniProtKB-UniRule"/>
</dbReference>
<dbReference type="InterPro" id="IPR003369">
    <property type="entry name" value="TatA/B/E"/>
</dbReference>
<keyword evidence="7 9" id="KW-0811">Translocation</keyword>
<feature type="compositionally biased region" description="Low complexity" evidence="10">
    <location>
        <begin position="130"/>
        <end position="151"/>
    </location>
</feature>
<keyword evidence="2 9" id="KW-0813">Transport</keyword>
<evidence type="ECO:0000256" key="5">
    <source>
        <dbReference type="ARBA" id="ARBA00022927"/>
    </source>
</evidence>
<dbReference type="GO" id="GO:0033281">
    <property type="term" value="C:TAT protein transport complex"/>
    <property type="evidence" value="ECO:0007669"/>
    <property type="project" value="UniProtKB-UniRule"/>
</dbReference>
<proteinExistence type="inferred from homology"/>
<accession>A0A1I5SVD3</accession>
<dbReference type="Proteomes" id="UP000243084">
    <property type="component" value="Unassembled WGS sequence"/>
</dbReference>
<dbReference type="AlphaFoldDB" id="A0A1I5SVD3"/>
<dbReference type="InterPro" id="IPR018448">
    <property type="entry name" value="TatB"/>
</dbReference>
<keyword evidence="6 9" id="KW-1133">Transmembrane helix</keyword>
<keyword evidence="8 9" id="KW-0472">Membrane</keyword>
<dbReference type="GO" id="GO:0043953">
    <property type="term" value="P:protein transport by the Tat complex"/>
    <property type="evidence" value="ECO:0007669"/>
    <property type="project" value="UniProtKB-UniRule"/>
</dbReference>
<dbReference type="NCBIfam" id="TIGR01410">
    <property type="entry name" value="tatB"/>
    <property type="match status" value="1"/>
</dbReference>
<keyword evidence="5 9" id="KW-0653">Protein transport</keyword>
<feature type="compositionally biased region" description="Pro residues" evidence="10">
    <location>
        <begin position="152"/>
        <end position="162"/>
    </location>
</feature>
<evidence type="ECO:0000256" key="2">
    <source>
        <dbReference type="ARBA" id="ARBA00022448"/>
    </source>
</evidence>
<dbReference type="EMBL" id="FOXM01000005">
    <property type="protein sequence ID" value="SFP74735.1"/>
    <property type="molecule type" value="Genomic_DNA"/>
</dbReference>
<feature type="region of interest" description="Disordered" evidence="10">
    <location>
        <begin position="65"/>
        <end position="113"/>
    </location>
</feature>
<dbReference type="OrthoDB" id="9816005at2"/>
<comment type="subunit">
    <text evidence="9">The Tat system comprises two distinct complexes: a TatABC complex, containing multiple copies of TatA, TatB and TatC subunits, and a separate TatA complex, containing only TatA subunits. Substrates initially bind to the TatABC complex, which probably triggers association of the separate TatA complex to form the active translocon.</text>
</comment>
<sequence>MFDVGFSELLLVALVALLVLGPERLPGAARTAGLWIGRLKRSFAAIKSEVEREIGADEIRRQLHNENILAQERQQQAAQPGSSPAAGAAGTTPAPFGEAAPVTAPSAEQANAPIAANSRLASLPEYQTASPAVPAAEAAAASNPAAAHASPSPAPSEPPRPT</sequence>
<evidence type="ECO:0000256" key="10">
    <source>
        <dbReference type="SAM" id="MobiDB-lite"/>
    </source>
</evidence>
<evidence type="ECO:0000256" key="9">
    <source>
        <dbReference type="HAMAP-Rule" id="MF_00237"/>
    </source>
</evidence>